<proteinExistence type="predicted"/>
<dbReference type="EMBL" id="JBBMFI010000006">
    <property type="protein sequence ID" value="MEQ2565190.1"/>
    <property type="molecule type" value="Genomic_DNA"/>
</dbReference>
<dbReference type="Proteomes" id="UP001478133">
    <property type="component" value="Unassembled WGS sequence"/>
</dbReference>
<feature type="chain" id="PRO_5046553648" description="DUF4468 domain-containing protein" evidence="1">
    <location>
        <begin position="22"/>
        <end position="164"/>
    </location>
</feature>
<feature type="signal peptide" evidence="1">
    <location>
        <begin position="1"/>
        <end position="21"/>
    </location>
</feature>
<protein>
    <recommendedName>
        <fullName evidence="4">DUF4468 domain-containing protein</fullName>
    </recommendedName>
</protein>
<dbReference type="RefSeq" id="WP_287925865.1">
    <property type="nucleotide sequence ID" value="NZ_JBBMEY010000015.1"/>
</dbReference>
<keyword evidence="1" id="KW-0732">Signal</keyword>
<accession>A0ABV1HSA1</accession>
<evidence type="ECO:0000313" key="2">
    <source>
        <dbReference type="EMBL" id="MEQ2565190.1"/>
    </source>
</evidence>
<reference evidence="2 3" key="1">
    <citation type="submission" date="2024-03" db="EMBL/GenBank/DDBJ databases">
        <title>Human intestinal bacterial collection.</title>
        <authorList>
            <person name="Pauvert C."/>
            <person name="Hitch T.C.A."/>
            <person name="Clavel T."/>
        </authorList>
    </citation>
    <scope>NUCLEOTIDE SEQUENCE [LARGE SCALE GENOMIC DNA]</scope>
    <source>
        <strain evidence="2 3">CLA-AP-H18</strain>
    </source>
</reference>
<organism evidence="2 3">
    <name type="scientific">Ruminococcoides intestinihominis</name>
    <dbReference type="NCBI Taxonomy" id="3133161"/>
    <lineage>
        <taxon>Bacteria</taxon>
        <taxon>Bacillati</taxon>
        <taxon>Bacillota</taxon>
        <taxon>Clostridia</taxon>
        <taxon>Eubacteriales</taxon>
        <taxon>Oscillospiraceae</taxon>
        <taxon>Ruminococcoides</taxon>
    </lineage>
</organism>
<keyword evidence="3" id="KW-1185">Reference proteome</keyword>
<evidence type="ECO:0000256" key="1">
    <source>
        <dbReference type="SAM" id="SignalP"/>
    </source>
</evidence>
<name>A0ABV1HSA1_9FIRM</name>
<evidence type="ECO:0008006" key="4">
    <source>
        <dbReference type="Google" id="ProtNLM"/>
    </source>
</evidence>
<comment type="caution">
    <text evidence="2">The sequence shown here is derived from an EMBL/GenBank/DDBJ whole genome shotgun (WGS) entry which is preliminary data.</text>
</comment>
<gene>
    <name evidence="2" type="ORF">ABFO16_02940</name>
</gene>
<evidence type="ECO:0000313" key="3">
    <source>
        <dbReference type="Proteomes" id="UP001478133"/>
    </source>
</evidence>
<dbReference type="PROSITE" id="PS51257">
    <property type="entry name" value="PROKAR_LIPOPROTEIN"/>
    <property type="match status" value="1"/>
</dbReference>
<sequence>MKKLITLTMILAILFSICGCSSNGDNTENVELSQADKQNIELINNSIKKWDVTVRDGSEDISINKIGFNKVELSDMGVSGVGFFVNYPIGGYYGSCIIIDSSNKKIERLDINKLSTNEKTYIDGYFMQTSINGIDWDSNATDEQKHSTLEEAYKKYLESENSAE</sequence>